<dbReference type="PANTHER" id="PTHR35848">
    <property type="entry name" value="OXALATE-BINDING PROTEIN"/>
    <property type="match status" value="1"/>
</dbReference>
<evidence type="ECO:0000259" key="3">
    <source>
        <dbReference type="Pfam" id="PF07883"/>
    </source>
</evidence>
<dbReference type="EMBL" id="FPKV01000002">
    <property type="protein sequence ID" value="SFZ92724.1"/>
    <property type="molecule type" value="Genomic_DNA"/>
</dbReference>
<dbReference type="Gene3D" id="2.60.120.10">
    <property type="entry name" value="Jelly Rolls"/>
    <property type="match status" value="1"/>
</dbReference>
<evidence type="ECO:0000313" key="4">
    <source>
        <dbReference type="EMBL" id="SFZ92724.1"/>
    </source>
</evidence>
<feature type="signal peptide" evidence="2">
    <location>
        <begin position="1"/>
        <end position="29"/>
    </location>
</feature>
<evidence type="ECO:0000313" key="5">
    <source>
        <dbReference type="Proteomes" id="UP000182544"/>
    </source>
</evidence>
<evidence type="ECO:0000256" key="2">
    <source>
        <dbReference type="SAM" id="SignalP"/>
    </source>
</evidence>
<dbReference type="InterPro" id="IPR051610">
    <property type="entry name" value="GPI/OXD"/>
</dbReference>
<keyword evidence="4" id="KW-0413">Isomerase</keyword>
<dbReference type="STRING" id="369401.SAMN05428642_102925"/>
<dbReference type="Proteomes" id="UP000182544">
    <property type="component" value="Unassembled WGS sequence"/>
</dbReference>
<dbReference type="InterPro" id="IPR014710">
    <property type="entry name" value="RmlC-like_jellyroll"/>
</dbReference>
<evidence type="ECO:0000256" key="1">
    <source>
        <dbReference type="ARBA" id="ARBA00022723"/>
    </source>
</evidence>
<dbReference type="SUPFAM" id="SSF51182">
    <property type="entry name" value="RmlC-like cupins"/>
    <property type="match status" value="1"/>
</dbReference>
<dbReference type="PANTHER" id="PTHR35848:SF6">
    <property type="entry name" value="CUPIN TYPE-2 DOMAIN-CONTAINING PROTEIN"/>
    <property type="match status" value="1"/>
</dbReference>
<feature type="chain" id="PRO_5012317906" evidence="2">
    <location>
        <begin position="30"/>
        <end position="154"/>
    </location>
</feature>
<dbReference type="Pfam" id="PF07883">
    <property type="entry name" value="Cupin_2"/>
    <property type="match status" value="1"/>
</dbReference>
<dbReference type="GO" id="GO:0046872">
    <property type="term" value="F:metal ion binding"/>
    <property type="evidence" value="ECO:0007669"/>
    <property type="project" value="UniProtKB-KW"/>
</dbReference>
<keyword evidence="1" id="KW-0479">Metal-binding</keyword>
<organism evidence="4 5">
    <name type="scientific">Flaviramulus basaltis</name>
    <dbReference type="NCBI Taxonomy" id="369401"/>
    <lineage>
        <taxon>Bacteria</taxon>
        <taxon>Pseudomonadati</taxon>
        <taxon>Bacteroidota</taxon>
        <taxon>Flavobacteriia</taxon>
        <taxon>Flavobacteriales</taxon>
        <taxon>Flavobacteriaceae</taxon>
        <taxon>Flaviramulus</taxon>
    </lineage>
</organism>
<proteinExistence type="predicted"/>
<sequence length="154" mass="17833">MINMFRFKDKRKNIGVCICFLLISMVSNSQNKIENLSDSSKNFNIENCVNQFNFKDTIRTKVGYQYWFANKDFLDGRTLKMSVVAPHKSTHAPHKHIEDEFFFVLEGTAQFYLDGKTQIAGAYTSFYCPSNVMHGISNVGDTELKYLVIKKYEK</sequence>
<dbReference type="AlphaFoldDB" id="A0A1K2IJY6"/>
<keyword evidence="2" id="KW-0732">Signal</keyword>
<feature type="domain" description="Cupin type-2" evidence="3">
    <location>
        <begin position="83"/>
        <end position="149"/>
    </location>
</feature>
<protein>
    <submittedName>
        <fullName evidence="4">Mannose-6-phosphate isomerase, cupin superfamily</fullName>
    </submittedName>
</protein>
<reference evidence="4 5" key="1">
    <citation type="submission" date="2016-10" db="EMBL/GenBank/DDBJ databases">
        <authorList>
            <person name="de Groot N.N."/>
        </authorList>
    </citation>
    <scope>NUCLEOTIDE SEQUENCE [LARGE SCALE GENOMIC DNA]</scope>
    <source>
        <strain evidence="4 5">DSM 18180</strain>
    </source>
</reference>
<dbReference type="InterPro" id="IPR013096">
    <property type="entry name" value="Cupin_2"/>
</dbReference>
<keyword evidence="5" id="KW-1185">Reference proteome</keyword>
<name>A0A1K2IJY6_9FLAO</name>
<dbReference type="GO" id="GO:0016853">
    <property type="term" value="F:isomerase activity"/>
    <property type="evidence" value="ECO:0007669"/>
    <property type="project" value="UniProtKB-KW"/>
</dbReference>
<gene>
    <name evidence="4" type="ORF">SAMN05428642_102925</name>
</gene>
<accession>A0A1K2IJY6</accession>
<dbReference type="InterPro" id="IPR011051">
    <property type="entry name" value="RmlC_Cupin_sf"/>
</dbReference>